<dbReference type="PANTHER" id="PTHR21139">
    <property type="entry name" value="TRIOSEPHOSPHATE ISOMERASE"/>
    <property type="match status" value="1"/>
</dbReference>
<keyword evidence="2 3" id="KW-0413">Isomerase</keyword>
<evidence type="ECO:0000313" key="4">
    <source>
        <dbReference type="EMBL" id="PIT96894.1"/>
    </source>
</evidence>
<dbReference type="SUPFAM" id="SSF51351">
    <property type="entry name" value="Triosephosphate isomerase (TIM)"/>
    <property type="match status" value="1"/>
</dbReference>
<sequence length="256" mass="28847">MIKNKKLIVANWKMNPTTLAEAKKLFEGIKKTASKVRNTQTVICPPSVYLSELKKFYFGHKIAFGAQDVFWEKDGPYTGEQSPEMIKDIGAKYVIIGHSERRERGETNEMVNKKVIASLKEGLNVILCIGEKVRDLQALYLKFLEEEIRSALLGAQKKNIHNLIIAYEPIWAIGKTADNAIFPHQMHEMYIFIKKIITGFYDKKLAFSVPILYGGSVESYNAELLLTQGEADGFLVGHNSLNSSKFGEILKIADNS</sequence>
<dbReference type="GO" id="GO:0006094">
    <property type="term" value="P:gluconeogenesis"/>
    <property type="evidence" value="ECO:0007669"/>
    <property type="project" value="UniProtKB-UniPathway"/>
</dbReference>
<keyword evidence="3" id="KW-0324">Glycolysis</keyword>
<dbReference type="UniPathway" id="UPA00138"/>
<organism evidence="4 5">
    <name type="scientific">Candidatus Campbellbacteria bacterium CG10_big_fil_rev_8_21_14_0_10_35_52</name>
    <dbReference type="NCBI Taxonomy" id="1974527"/>
    <lineage>
        <taxon>Bacteria</taxon>
        <taxon>Candidatus Campbelliibacteriota</taxon>
    </lineage>
</organism>
<proteinExistence type="inferred from homology"/>
<dbReference type="NCBIfam" id="TIGR00419">
    <property type="entry name" value="tim"/>
    <property type="match status" value="1"/>
</dbReference>
<dbReference type="CDD" id="cd00311">
    <property type="entry name" value="TIM"/>
    <property type="match status" value="1"/>
</dbReference>
<dbReference type="GO" id="GO:0006096">
    <property type="term" value="P:glycolytic process"/>
    <property type="evidence" value="ECO:0007669"/>
    <property type="project" value="UniProtKB-UniRule"/>
</dbReference>
<comment type="similarity">
    <text evidence="1 3">Belongs to the triosephosphate isomerase family.</text>
</comment>
<dbReference type="Proteomes" id="UP000230481">
    <property type="component" value="Unassembled WGS sequence"/>
</dbReference>
<protein>
    <recommendedName>
        <fullName evidence="3">Triosephosphate isomerase</fullName>
        <ecNumber evidence="3">5.3.1.1</ecNumber>
    </recommendedName>
</protein>
<dbReference type="InterPro" id="IPR035990">
    <property type="entry name" value="TIM_sf"/>
</dbReference>
<comment type="caution">
    <text evidence="4">The sequence shown here is derived from an EMBL/GenBank/DDBJ whole genome shotgun (WGS) entry which is preliminary data.</text>
</comment>
<comment type="subunit">
    <text evidence="3">Homodimer.</text>
</comment>
<keyword evidence="3" id="KW-0312">Gluconeogenesis</keyword>
<dbReference type="PROSITE" id="PS51440">
    <property type="entry name" value="TIM_2"/>
    <property type="match status" value="1"/>
</dbReference>
<dbReference type="PANTHER" id="PTHR21139:SF42">
    <property type="entry name" value="TRIOSEPHOSPHATE ISOMERASE"/>
    <property type="match status" value="1"/>
</dbReference>
<accession>A0A2M6WVS0</accession>
<dbReference type="EC" id="5.3.1.1" evidence="3"/>
<comment type="catalytic activity">
    <reaction evidence="3">
        <text>D-glyceraldehyde 3-phosphate = dihydroxyacetone phosphate</text>
        <dbReference type="Rhea" id="RHEA:18585"/>
        <dbReference type="ChEBI" id="CHEBI:57642"/>
        <dbReference type="ChEBI" id="CHEBI:59776"/>
        <dbReference type="EC" id="5.3.1.1"/>
    </reaction>
</comment>
<dbReference type="GO" id="GO:0046166">
    <property type="term" value="P:glyceraldehyde-3-phosphate biosynthetic process"/>
    <property type="evidence" value="ECO:0007669"/>
    <property type="project" value="TreeGrafter"/>
</dbReference>
<name>A0A2M6WVS0_9BACT</name>
<dbReference type="GO" id="GO:0005829">
    <property type="term" value="C:cytosol"/>
    <property type="evidence" value="ECO:0007669"/>
    <property type="project" value="TreeGrafter"/>
</dbReference>
<comment type="subcellular location">
    <subcellularLocation>
        <location evidence="3">Cytoplasm</location>
    </subcellularLocation>
</comment>
<evidence type="ECO:0000313" key="5">
    <source>
        <dbReference type="Proteomes" id="UP000230481"/>
    </source>
</evidence>
<evidence type="ECO:0000256" key="1">
    <source>
        <dbReference type="ARBA" id="ARBA00007422"/>
    </source>
</evidence>
<dbReference type="AlphaFoldDB" id="A0A2M6WVS0"/>
<dbReference type="InterPro" id="IPR013785">
    <property type="entry name" value="Aldolase_TIM"/>
</dbReference>
<dbReference type="UniPathway" id="UPA00109">
    <property type="reaction ID" value="UER00189"/>
</dbReference>
<dbReference type="GO" id="GO:0004807">
    <property type="term" value="F:triose-phosphate isomerase activity"/>
    <property type="evidence" value="ECO:0007669"/>
    <property type="project" value="UniProtKB-UniRule"/>
</dbReference>
<dbReference type="InterPro" id="IPR000652">
    <property type="entry name" value="Triosephosphate_isomerase"/>
</dbReference>
<comment type="pathway">
    <text evidence="3">Carbohydrate biosynthesis; gluconeogenesis.</text>
</comment>
<dbReference type="Gene3D" id="3.20.20.70">
    <property type="entry name" value="Aldolase class I"/>
    <property type="match status" value="1"/>
</dbReference>
<reference evidence="5" key="1">
    <citation type="submission" date="2017-09" db="EMBL/GenBank/DDBJ databases">
        <title>Depth-based differentiation of microbial function through sediment-hosted aquifers and enrichment of novel symbionts in the deep terrestrial subsurface.</title>
        <authorList>
            <person name="Probst A.J."/>
            <person name="Ladd B."/>
            <person name="Jarett J.K."/>
            <person name="Geller-Mcgrath D.E."/>
            <person name="Sieber C.M.K."/>
            <person name="Emerson J.B."/>
            <person name="Anantharaman K."/>
            <person name="Thomas B.C."/>
            <person name="Malmstrom R."/>
            <person name="Stieglmeier M."/>
            <person name="Klingl A."/>
            <person name="Woyke T."/>
            <person name="Ryan C.M."/>
            <person name="Banfield J.F."/>
        </authorList>
    </citation>
    <scope>NUCLEOTIDE SEQUENCE [LARGE SCALE GENOMIC DNA]</scope>
</reference>
<comment type="pathway">
    <text evidence="3">Carbohydrate degradation; glycolysis; D-glyceraldehyde 3-phosphate from glycerone phosphate: step 1/1.</text>
</comment>
<gene>
    <name evidence="4" type="ORF">COT82_00655</name>
</gene>
<keyword evidence="3" id="KW-0963">Cytoplasm</keyword>
<dbReference type="Pfam" id="PF00121">
    <property type="entry name" value="TIM"/>
    <property type="match status" value="1"/>
</dbReference>
<dbReference type="GO" id="GO:0019563">
    <property type="term" value="P:glycerol catabolic process"/>
    <property type="evidence" value="ECO:0007669"/>
    <property type="project" value="TreeGrafter"/>
</dbReference>
<dbReference type="EMBL" id="PFAA01000017">
    <property type="protein sequence ID" value="PIT96894.1"/>
    <property type="molecule type" value="Genomic_DNA"/>
</dbReference>
<evidence type="ECO:0000256" key="3">
    <source>
        <dbReference type="RuleBase" id="RU363013"/>
    </source>
</evidence>
<evidence type="ECO:0000256" key="2">
    <source>
        <dbReference type="ARBA" id="ARBA00023235"/>
    </source>
</evidence>